<dbReference type="Proteomes" id="UP000010473">
    <property type="component" value="Chromosome"/>
</dbReference>
<dbReference type="InterPro" id="IPR054220">
    <property type="entry name" value="DUF6940"/>
</dbReference>
<dbReference type="KEGG" id="scs:Sta7437_1374"/>
<evidence type="ECO:0000313" key="1">
    <source>
        <dbReference type="EMBL" id="AFZ34941.1"/>
    </source>
</evidence>
<protein>
    <submittedName>
        <fullName evidence="1">Uncharacterized protein</fullName>
    </submittedName>
</protein>
<evidence type="ECO:0000313" key="2">
    <source>
        <dbReference type="Proteomes" id="UP000010473"/>
    </source>
</evidence>
<reference evidence="2" key="1">
    <citation type="journal article" date="2013" name="Proc. Natl. Acad. Sci. U.S.A.">
        <title>Improving the coverage of the cyanobacterial phylum using diversity-driven genome sequencing.</title>
        <authorList>
            <person name="Shih P.M."/>
            <person name="Wu D."/>
            <person name="Latifi A."/>
            <person name="Axen S.D."/>
            <person name="Fewer D.P."/>
            <person name="Talla E."/>
            <person name="Calteau A."/>
            <person name="Cai F."/>
            <person name="Tandeau de Marsac N."/>
            <person name="Rippka R."/>
            <person name="Herdman M."/>
            <person name="Sivonen K."/>
            <person name="Coursin T."/>
            <person name="Laurent T."/>
            <person name="Goodwin L."/>
            <person name="Nolan M."/>
            <person name="Davenport K.W."/>
            <person name="Han C.S."/>
            <person name="Rubin E.M."/>
            <person name="Eisen J.A."/>
            <person name="Woyke T."/>
            <person name="Gugger M."/>
            <person name="Kerfeld C.A."/>
        </authorList>
    </citation>
    <scope>NUCLEOTIDE SEQUENCE [LARGE SCALE GENOMIC DNA]</scope>
    <source>
        <strain evidence="2">ATCC 29371 / PCC 7437</strain>
    </source>
</reference>
<dbReference type="EMBL" id="CP003653">
    <property type="protein sequence ID" value="AFZ34941.1"/>
    <property type="molecule type" value="Genomic_DNA"/>
</dbReference>
<organism evidence="1 2">
    <name type="scientific">Stanieria cyanosphaera (strain ATCC 29371 / PCC 7437)</name>
    <dbReference type="NCBI Taxonomy" id="111780"/>
    <lineage>
        <taxon>Bacteria</taxon>
        <taxon>Bacillati</taxon>
        <taxon>Cyanobacteriota</taxon>
        <taxon>Cyanophyceae</taxon>
        <taxon>Pleurocapsales</taxon>
        <taxon>Dermocarpellaceae</taxon>
        <taxon>Stanieria</taxon>
    </lineage>
</organism>
<proteinExistence type="predicted"/>
<gene>
    <name evidence="1" type="ordered locus">Sta7437_1374</name>
</gene>
<sequence length="278" mass="32195">MTFNSLYKAFPVAESHRLKAFLIQYPTLKKLAIAEGNDIAKLFHGVYSSEQKDDPKLPELSLKSTGKYYPKKNLSLDNDMWKSQRELIDSDRIHKISIFCNDKQLTYSEVIELWQRDNNFREFFISLLADTPMTAYFWETPPVTKSSVKREVFEFVLIDSPKLADLEPDPSDFRQHFESASSEVVTFPNLGNDALLVVPCPITDIPQSTHIAAFVRNAPESQQHLLWQTVGRELKQKLNEQPIWVSTSGLGVYWLHVRLDSIPKYYCFEPYKQKLNLN</sequence>
<dbReference type="AlphaFoldDB" id="K9XSA3"/>
<dbReference type="HOGENOM" id="CLU_087295_0_0_3"/>
<keyword evidence="2" id="KW-1185">Reference proteome</keyword>
<dbReference type="RefSeq" id="WP_015192613.1">
    <property type="nucleotide sequence ID" value="NC_019748.1"/>
</dbReference>
<accession>K9XSA3</accession>
<dbReference type="Pfam" id="PF22086">
    <property type="entry name" value="DUF6940"/>
    <property type="match status" value="1"/>
</dbReference>
<name>K9XSA3_STAC7</name>
<dbReference type="eggNOG" id="ENOG5031WD1">
    <property type="taxonomic scope" value="Bacteria"/>
</dbReference>